<dbReference type="RefSeq" id="XP_026616150.1">
    <property type="nucleotide sequence ID" value="XM_026756916.1"/>
</dbReference>
<protein>
    <submittedName>
        <fullName evidence="2">Uncharacterized protein</fullName>
    </submittedName>
</protein>
<organism evidence="2 3">
    <name type="scientific">Aspergillus thermomutatus</name>
    <name type="common">Neosartorya pseudofischeri</name>
    <dbReference type="NCBI Taxonomy" id="41047"/>
    <lineage>
        <taxon>Eukaryota</taxon>
        <taxon>Fungi</taxon>
        <taxon>Dikarya</taxon>
        <taxon>Ascomycota</taxon>
        <taxon>Pezizomycotina</taxon>
        <taxon>Eurotiomycetes</taxon>
        <taxon>Eurotiomycetidae</taxon>
        <taxon>Eurotiales</taxon>
        <taxon>Aspergillaceae</taxon>
        <taxon>Aspergillus</taxon>
        <taxon>Aspergillus subgen. Fumigati</taxon>
    </lineage>
</organism>
<feature type="compositionally biased region" description="Acidic residues" evidence="1">
    <location>
        <begin position="223"/>
        <end position="237"/>
    </location>
</feature>
<feature type="region of interest" description="Disordered" evidence="1">
    <location>
        <begin position="217"/>
        <end position="251"/>
    </location>
</feature>
<dbReference type="OrthoDB" id="4509230at2759"/>
<dbReference type="EMBL" id="NKHU02000050">
    <property type="protein sequence ID" value="RHZ60685.1"/>
    <property type="molecule type" value="Genomic_DNA"/>
</dbReference>
<feature type="compositionally biased region" description="Basic residues" evidence="1">
    <location>
        <begin position="136"/>
        <end position="147"/>
    </location>
</feature>
<keyword evidence="3" id="KW-1185">Reference proteome</keyword>
<sequence>MEPPLNINTLFQVVGQAHRLGQQHLQKAWILFQEHSISRWIECNNVIKALPQLAAQLHDLLKPLVLAARTATRPADTGDTNESTEESDANDAEAQVIQQHAEDCLRRMLGQRASRLGVSDLDDLGLLQRDVDRTKARMTRKGRPLRKRQQEASPSEGPARRKRAKKPTTAEKSTPVEYPGTTRSLLLIYERYLGWLCTVLQAGGLLAITNAGPPLKNIPVEPIDVDEPDNDDDEEPEPAPVRRTPRKKPMVVVSPSIAPSPAALFHQRRSLSCTGY</sequence>
<evidence type="ECO:0000313" key="2">
    <source>
        <dbReference type="EMBL" id="RHZ60685.1"/>
    </source>
</evidence>
<comment type="caution">
    <text evidence="2">The sequence shown here is derived from an EMBL/GenBank/DDBJ whole genome shotgun (WGS) entry which is preliminary data.</text>
</comment>
<dbReference type="GeneID" id="38125271"/>
<gene>
    <name evidence="2" type="ORF">CDV56_103297</name>
</gene>
<evidence type="ECO:0000256" key="1">
    <source>
        <dbReference type="SAM" id="MobiDB-lite"/>
    </source>
</evidence>
<dbReference type="VEuPathDB" id="FungiDB:CDV56_103297"/>
<dbReference type="Proteomes" id="UP000215305">
    <property type="component" value="Unassembled WGS sequence"/>
</dbReference>
<name>A0A397HC64_ASPTH</name>
<feature type="region of interest" description="Disordered" evidence="1">
    <location>
        <begin position="133"/>
        <end position="177"/>
    </location>
</feature>
<reference evidence="2" key="1">
    <citation type="submission" date="2018-08" db="EMBL/GenBank/DDBJ databases">
        <title>Draft genome sequence of azole-resistant Aspergillus thermomutatus (Neosartorya pseudofischeri) strain HMR AF 39, isolated from a human nasal aspirate.</title>
        <authorList>
            <person name="Parent-Michaud M."/>
            <person name="Dufresne P.J."/>
            <person name="Fournier E."/>
            <person name="Martineau C."/>
            <person name="Moreira S."/>
            <person name="Perkins V."/>
            <person name="De Repentigny L."/>
            <person name="Dufresne S.F."/>
        </authorList>
    </citation>
    <scope>NUCLEOTIDE SEQUENCE [LARGE SCALE GENOMIC DNA]</scope>
    <source>
        <strain evidence="2">HMR AF 39</strain>
    </source>
</reference>
<feature type="region of interest" description="Disordered" evidence="1">
    <location>
        <begin position="72"/>
        <end position="94"/>
    </location>
</feature>
<accession>A0A397HC64</accession>
<evidence type="ECO:0000313" key="3">
    <source>
        <dbReference type="Proteomes" id="UP000215305"/>
    </source>
</evidence>
<feature type="compositionally biased region" description="Acidic residues" evidence="1">
    <location>
        <begin position="82"/>
        <end position="91"/>
    </location>
</feature>
<proteinExistence type="predicted"/>
<dbReference type="AlphaFoldDB" id="A0A397HC64"/>